<reference evidence="5" key="2">
    <citation type="submission" date="2018-04" db="EMBL/GenBank/DDBJ databases">
        <title>Leveraging single-cell genomics to expand the Fungal Tree of Life.</title>
        <authorList>
            <consortium name="DOE Joint Genome Institute"/>
            <person name="Ahrendt S.R."/>
            <person name="Quandt C.A."/>
            <person name="Ciobanu D."/>
            <person name="Clum A."/>
            <person name="Salamov A."/>
            <person name="Andreopoulos B."/>
            <person name="Cheng J.-F."/>
            <person name="Woyke T."/>
            <person name="Pelin A."/>
            <person name="Henrissat B."/>
            <person name="Benny G.L."/>
            <person name="Smith M.E."/>
            <person name="James T.Y."/>
            <person name="Grigoriev I.V."/>
        </authorList>
    </citation>
    <scope>NUCLEOTIDE SEQUENCE</scope>
    <source>
        <strain evidence="5">ATCC 52028</strain>
    </source>
</reference>
<organism evidence="4 6">
    <name type="scientific">Caulochytrium protostelioides</name>
    <dbReference type="NCBI Taxonomy" id="1555241"/>
    <lineage>
        <taxon>Eukaryota</taxon>
        <taxon>Fungi</taxon>
        <taxon>Fungi incertae sedis</taxon>
        <taxon>Chytridiomycota</taxon>
        <taxon>Chytridiomycota incertae sedis</taxon>
        <taxon>Chytridiomycetes</taxon>
        <taxon>Caulochytriales</taxon>
        <taxon>Caulochytriaceae</taxon>
        <taxon>Caulochytrium</taxon>
    </lineage>
</organism>
<dbReference type="GO" id="GO:0071013">
    <property type="term" value="C:catalytic step 2 spliceosome"/>
    <property type="evidence" value="ECO:0007669"/>
    <property type="project" value="TreeGrafter"/>
</dbReference>
<sequence length="522" mass="54608">MSHGADSHRDAADGHNDAAAVDAAVATPVKRSTRPSGWDDREGHKKRKLRLAAGLSPTGAAGFAPPPSHAHSARGGAPMAGPTSATLESGPLAGLAGTPEELSRLAAMRLAASLGLAQQTHADGIDPRTLSVMSRLYVGNLSFDLDAAQIRTVFSQFGTVRSVSMSTDAATGRHKGFCFVEFETPEAAVIAVAEMNGFDLSGRTLKTGRPNSYNEIDVEKLPKAPAERVYVANVSEFINEENLKTVFESFGPLKGCVLLPDHATGKHKGSGYVEFESGEAAQIALATMHNFVLGGLPLKITKACVPGPLPEGSSNLKPPGEAEDGTGAPAFKAAAVPAAVLATAESINARVMSTRAAAGAGAAPHPTDFVTAAGSIPQVGRGHGTAQLDGDIPMVNARSRYDLMQKLMHTESRGPGAADAVPGPAAAAASPAESQALRESSQLVLRNMVSSLDEVDDELREEMEEEFARYGRVEKLDIKQDAREVIVVVLYRTAAEASRAIGVFNGRFFGGRRIAAEKMLTT</sequence>
<evidence type="ECO:0000313" key="5">
    <source>
        <dbReference type="EMBL" id="RKP04114.1"/>
    </source>
</evidence>
<dbReference type="GO" id="GO:0003723">
    <property type="term" value="F:RNA binding"/>
    <property type="evidence" value="ECO:0007669"/>
    <property type="project" value="UniProtKB-UniRule"/>
</dbReference>
<dbReference type="InterPro" id="IPR051974">
    <property type="entry name" value="PUF60_regulator"/>
</dbReference>
<evidence type="ECO:0000313" key="4">
    <source>
        <dbReference type="EMBL" id="RKO97735.1"/>
    </source>
</evidence>
<dbReference type="Gene3D" id="3.30.70.330">
    <property type="match status" value="3"/>
</dbReference>
<evidence type="ECO:0000313" key="7">
    <source>
        <dbReference type="Proteomes" id="UP000274922"/>
    </source>
</evidence>
<dbReference type="GO" id="GO:0000381">
    <property type="term" value="P:regulation of alternative mRNA splicing, via spliceosome"/>
    <property type="evidence" value="ECO:0007669"/>
    <property type="project" value="TreeGrafter"/>
</dbReference>
<protein>
    <recommendedName>
        <fullName evidence="3">RRM domain-containing protein</fullName>
    </recommendedName>
</protein>
<feature type="domain" description="RRM" evidence="3">
    <location>
        <begin position="227"/>
        <end position="305"/>
    </location>
</feature>
<feature type="compositionally biased region" description="Low complexity" evidence="2">
    <location>
        <begin position="17"/>
        <end position="26"/>
    </location>
</feature>
<accession>A0A4P9WYT8</accession>
<proteinExistence type="predicted"/>
<dbReference type="PROSITE" id="PS50102">
    <property type="entry name" value="RRM"/>
    <property type="match status" value="3"/>
</dbReference>
<reference evidence="6 7" key="1">
    <citation type="journal article" date="2018" name="Nat. Microbiol.">
        <title>Leveraging single-cell genomics to expand the fungal tree of life.</title>
        <authorList>
            <person name="Ahrendt S.R."/>
            <person name="Quandt C.A."/>
            <person name="Ciobanu D."/>
            <person name="Clum A."/>
            <person name="Salamov A."/>
            <person name="Andreopoulos B."/>
            <person name="Cheng J.F."/>
            <person name="Woyke T."/>
            <person name="Pelin A."/>
            <person name="Henrissat B."/>
            <person name="Reynolds N.K."/>
            <person name="Benny G.L."/>
            <person name="Smith M.E."/>
            <person name="James T.Y."/>
            <person name="Grigoriev I.V."/>
        </authorList>
    </citation>
    <scope>NUCLEOTIDE SEQUENCE [LARGE SCALE GENOMIC DNA]</scope>
    <source>
        <strain evidence="6 7">ATCC 52028</strain>
    </source>
</reference>
<dbReference type="InterPro" id="IPR003954">
    <property type="entry name" value="RRM_euk-type"/>
</dbReference>
<feature type="region of interest" description="Disordered" evidence="2">
    <location>
        <begin position="1"/>
        <end position="84"/>
    </location>
</feature>
<dbReference type="GO" id="GO:0006376">
    <property type="term" value="P:mRNA splice site recognition"/>
    <property type="evidence" value="ECO:0007669"/>
    <property type="project" value="TreeGrafter"/>
</dbReference>
<dbReference type="SMART" id="SM00361">
    <property type="entry name" value="RRM_1"/>
    <property type="match status" value="3"/>
</dbReference>
<dbReference type="OrthoDB" id="5411533at2759"/>
<feature type="domain" description="RRM" evidence="3">
    <location>
        <begin position="445"/>
        <end position="521"/>
    </location>
</feature>
<feature type="compositionally biased region" description="Basic and acidic residues" evidence="2">
    <location>
        <begin position="1"/>
        <end position="16"/>
    </location>
</feature>
<name>A0A4P9WYT8_9FUNG</name>
<evidence type="ECO:0000259" key="3">
    <source>
        <dbReference type="PROSITE" id="PS50102"/>
    </source>
</evidence>
<dbReference type="Pfam" id="PF00076">
    <property type="entry name" value="RRM_1"/>
    <property type="match status" value="2"/>
</dbReference>
<evidence type="ECO:0000256" key="2">
    <source>
        <dbReference type="SAM" id="MobiDB-lite"/>
    </source>
</evidence>
<feature type="compositionally biased region" description="Low complexity" evidence="2">
    <location>
        <begin position="414"/>
        <end position="432"/>
    </location>
</feature>
<gene>
    <name evidence="4" type="ORF">CAUPRSCDRAFT_10610</name>
    <name evidence="5" type="ORF">CXG81DRAFT_23223</name>
</gene>
<keyword evidence="7" id="KW-1185">Reference proteome</keyword>
<dbReference type="Proteomes" id="UP000274922">
    <property type="component" value="Unassembled WGS sequence"/>
</dbReference>
<reference evidence="4" key="3">
    <citation type="submission" date="2018-08" db="EMBL/GenBank/DDBJ databases">
        <title>Leveraging single-cell genomics to expand the Fungal Tree of Life.</title>
        <authorList>
            <consortium name="DOE Joint Genome Institute"/>
            <person name="Ahrendt S.R."/>
            <person name="Quandt C.A."/>
            <person name="Ciobanu D."/>
            <person name="Clum A."/>
            <person name="Salamov A."/>
            <person name="Andreopoulos B."/>
            <person name="Cheng J.-F."/>
            <person name="Woyke T."/>
            <person name="Pelin A."/>
            <person name="Henrissat B."/>
            <person name="Reynolds N."/>
            <person name="Benny G.L."/>
            <person name="Smith M.E."/>
            <person name="James T.Y."/>
            <person name="Grigoriev I.V."/>
        </authorList>
    </citation>
    <scope>NUCLEOTIDE SEQUENCE</scope>
    <source>
        <strain evidence="4">ATCC 52028</strain>
    </source>
</reference>
<dbReference type="GO" id="GO:0000380">
    <property type="term" value="P:alternative mRNA splicing, via spliceosome"/>
    <property type="evidence" value="ECO:0007669"/>
    <property type="project" value="TreeGrafter"/>
</dbReference>
<dbReference type="AlphaFoldDB" id="A0A4P9WYT8"/>
<dbReference type="Proteomes" id="UP000268535">
    <property type="component" value="Unassembled WGS sequence"/>
</dbReference>
<feature type="region of interest" description="Disordered" evidence="2">
    <location>
        <begin position="412"/>
        <end position="433"/>
    </location>
</feature>
<dbReference type="InterPro" id="IPR000504">
    <property type="entry name" value="RRM_dom"/>
</dbReference>
<dbReference type="EMBL" id="ML014113">
    <property type="protein sequence ID" value="RKP04114.1"/>
    <property type="molecule type" value="Genomic_DNA"/>
</dbReference>
<dbReference type="PANTHER" id="PTHR47330:SF1">
    <property type="entry name" value="POLY(U)-BINDING-SPLICING FACTOR PUF60"/>
    <property type="match status" value="1"/>
</dbReference>
<evidence type="ECO:0000256" key="1">
    <source>
        <dbReference type="PROSITE-ProRule" id="PRU00176"/>
    </source>
</evidence>
<dbReference type="SMART" id="SM00360">
    <property type="entry name" value="RRM"/>
    <property type="match status" value="3"/>
</dbReference>
<dbReference type="InterPro" id="IPR035979">
    <property type="entry name" value="RBD_domain_sf"/>
</dbReference>
<evidence type="ECO:0000313" key="6">
    <source>
        <dbReference type="Proteomes" id="UP000268535"/>
    </source>
</evidence>
<dbReference type="SUPFAM" id="SSF54928">
    <property type="entry name" value="RNA-binding domain, RBD"/>
    <property type="match status" value="2"/>
</dbReference>
<dbReference type="GO" id="GO:0071011">
    <property type="term" value="C:precatalytic spliceosome"/>
    <property type="evidence" value="ECO:0007669"/>
    <property type="project" value="TreeGrafter"/>
</dbReference>
<dbReference type="PANTHER" id="PTHR47330">
    <property type="entry name" value="POLY(U)-BINDING-SPLICING FACTOR PUF60-B-RELATED"/>
    <property type="match status" value="1"/>
</dbReference>
<feature type="domain" description="RRM" evidence="3">
    <location>
        <begin position="134"/>
        <end position="212"/>
    </location>
</feature>
<dbReference type="EMBL" id="ML009180">
    <property type="protein sequence ID" value="RKO97735.1"/>
    <property type="molecule type" value="Genomic_DNA"/>
</dbReference>
<dbReference type="InterPro" id="IPR012677">
    <property type="entry name" value="Nucleotide-bd_a/b_plait_sf"/>
</dbReference>
<dbReference type="STRING" id="1555241.A0A4P9WYT8"/>
<keyword evidence="1" id="KW-0694">RNA-binding</keyword>